<feature type="domain" description="Amidohydrolase-related" evidence="2">
    <location>
        <begin position="54"/>
        <end position="381"/>
    </location>
</feature>
<dbReference type="PANTHER" id="PTHR43794:SF11">
    <property type="entry name" value="AMIDOHYDROLASE-RELATED DOMAIN-CONTAINING PROTEIN"/>
    <property type="match status" value="1"/>
</dbReference>
<proteinExistence type="predicted"/>
<keyword evidence="4" id="KW-1185">Reference proteome</keyword>
<name>A0ABZ3HCN1_9BACT</name>
<dbReference type="Proteomes" id="UP001447842">
    <property type="component" value="Chromosome"/>
</dbReference>
<dbReference type="EMBL" id="CP147920">
    <property type="protein sequence ID" value="XAU16074.1"/>
    <property type="molecule type" value="Genomic_DNA"/>
</dbReference>
<dbReference type="InterPro" id="IPR032466">
    <property type="entry name" value="Metal_Hydrolase"/>
</dbReference>
<dbReference type="InterPro" id="IPR006680">
    <property type="entry name" value="Amidohydro-rel"/>
</dbReference>
<keyword evidence="1 3" id="KW-0378">Hydrolase</keyword>
<evidence type="ECO:0000259" key="2">
    <source>
        <dbReference type="Pfam" id="PF01979"/>
    </source>
</evidence>
<dbReference type="Gene3D" id="3.20.20.140">
    <property type="entry name" value="Metal-dependent hydrolases"/>
    <property type="match status" value="1"/>
</dbReference>
<dbReference type="GO" id="GO:0016787">
    <property type="term" value="F:hydrolase activity"/>
    <property type="evidence" value="ECO:0007669"/>
    <property type="project" value="UniProtKB-KW"/>
</dbReference>
<dbReference type="InterPro" id="IPR050287">
    <property type="entry name" value="MTA/SAH_deaminase"/>
</dbReference>
<dbReference type="NCBIfam" id="NF006269">
    <property type="entry name" value="PRK08418.1"/>
    <property type="match status" value="1"/>
</dbReference>
<evidence type="ECO:0000313" key="4">
    <source>
        <dbReference type="Proteomes" id="UP001447842"/>
    </source>
</evidence>
<dbReference type="InterPro" id="IPR011059">
    <property type="entry name" value="Metal-dep_hydrolase_composite"/>
</dbReference>
<accession>A0ABZ3HCN1</accession>
<dbReference type="PANTHER" id="PTHR43794">
    <property type="entry name" value="AMINOHYDROLASE SSNA-RELATED"/>
    <property type="match status" value="1"/>
</dbReference>
<protein>
    <submittedName>
        <fullName evidence="3">Aminofutalosine deaminase family hydrolase</fullName>
    </submittedName>
</protein>
<evidence type="ECO:0000256" key="1">
    <source>
        <dbReference type="ARBA" id="ARBA00022801"/>
    </source>
</evidence>
<dbReference type="Pfam" id="PF01979">
    <property type="entry name" value="Amidohydro_1"/>
    <property type="match status" value="1"/>
</dbReference>
<dbReference type="RefSeq" id="WP_345973444.1">
    <property type="nucleotide sequence ID" value="NZ_CP147920.1"/>
</dbReference>
<organism evidence="3 4">
    <name type="scientific">Sulfurimonas diazotrophicus</name>
    <dbReference type="NCBI Taxonomy" id="3131939"/>
    <lineage>
        <taxon>Bacteria</taxon>
        <taxon>Pseudomonadati</taxon>
        <taxon>Campylobacterota</taxon>
        <taxon>Epsilonproteobacteria</taxon>
        <taxon>Campylobacterales</taxon>
        <taxon>Sulfurimonadaceae</taxon>
        <taxon>Sulfurimonas</taxon>
    </lineage>
</organism>
<dbReference type="SUPFAM" id="SSF51338">
    <property type="entry name" value="Composite domain of metallo-dependent hydrolases"/>
    <property type="match status" value="1"/>
</dbReference>
<reference evidence="3 4" key="1">
    <citation type="submission" date="2024-03" db="EMBL/GenBank/DDBJ databases">
        <title>Sulfurimonas sp. HSL3-1.</title>
        <authorList>
            <person name="Wang S."/>
        </authorList>
    </citation>
    <scope>NUCLEOTIDE SEQUENCE [LARGE SCALE GENOMIC DNA]</scope>
    <source>
        <strain evidence="3 4">HSL3-1</strain>
    </source>
</reference>
<dbReference type="SUPFAM" id="SSF51556">
    <property type="entry name" value="Metallo-dependent hydrolases"/>
    <property type="match status" value="1"/>
</dbReference>
<dbReference type="Gene3D" id="2.30.40.10">
    <property type="entry name" value="Urease, subunit C, domain 1"/>
    <property type="match status" value="1"/>
</dbReference>
<evidence type="ECO:0000313" key="3">
    <source>
        <dbReference type="EMBL" id="XAU16074.1"/>
    </source>
</evidence>
<gene>
    <name evidence="3" type="ORF">WCY31_05045</name>
</gene>
<sequence length="405" mass="44441">MTILIPSAILTPTGIMTEHAVAFEETIVAVAPSDTLQARFPDADILEAEGPTLLMPGLINPHVHLEFSANKTTLKYGNFLTWLYSVIEEREALVNACGRECLDRTIAMMLSNGITAFGAISSHGLDLEAAAAAPQKVVFFNEVIGSQAAMADALYGDFLQRLDASKSVERPGFFSAVAVHSPYSVHPALIKRALRVARDEGLVTTAHYLESPAEREWLDRNEGEFKPFFHELLQQEYAVNDAAGFLELFTDTPTLMTHVVQAQPTELEALSRAGHTVIHCPVSNRLLGNGAIDLDALEAHELTWLTGTDGLSSNYALDLFEEMKIALFMHSETPLLPLARRLLNSVTVDAAKALRLNCGEIAEGKAADMLWLELDHTPSDDTPLHLLLQRYPFRRIFIDGISPKG</sequence>